<organism evidence="2 3">
    <name type="scientific">Sanguibacteroides justesenii</name>
    <dbReference type="NCBI Taxonomy" id="1547597"/>
    <lineage>
        <taxon>Bacteria</taxon>
        <taxon>Pseudomonadati</taxon>
        <taxon>Bacteroidota</taxon>
        <taxon>Bacteroidia</taxon>
        <taxon>Bacteroidales</taxon>
        <taxon>Porphyromonadaceae</taxon>
        <taxon>Sanguibacteroides</taxon>
    </lineage>
</organism>
<evidence type="ECO:0000313" key="3">
    <source>
        <dbReference type="Proteomes" id="UP000031980"/>
    </source>
</evidence>
<dbReference type="InterPro" id="IPR052408">
    <property type="entry name" value="Exonuclease_MUT-7-like"/>
</dbReference>
<dbReference type="Proteomes" id="UP000031980">
    <property type="component" value="Unassembled WGS sequence"/>
</dbReference>
<protein>
    <submittedName>
        <fullName evidence="2">3'-5' exonuclease</fullName>
    </submittedName>
</protein>
<feature type="domain" description="3'-5' exonuclease" evidence="1">
    <location>
        <begin position="25"/>
        <end position="194"/>
    </location>
</feature>
<dbReference type="GO" id="GO:0003676">
    <property type="term" value="F:nucleic acid binding"/>
    <property type="evidence" value="ECO:0007669"/>
    <property type="project" value="InterPro"/>
</dbReference>
<dbReference type="AlphaFoldDB" id="A0A0C3R8A1"/>
<reference evidence="2 3" key="1">
    <citation type="submission" date="2014-07" db="EMBL/GenBank/DDBJ databases">
        <title>Porphyromonadaceae bacterium OUH 308042 = ATCC BAA-2681 = DSM 28342 draft genome.</title>
        <authorList>
            <person name="Sydenham T.V."/>
            <person name="Hasman H."/>
            <person name="Justensen U.S."/>
        </authorList>
    </citation>
    <scope>NUCLEOTIDE SEQUENCE [LARGE SCALE GENOMIC DNA]</scope>
    <source>
        <strain evidence="2 3">OUH 308042</strain>
    </source>
</reference>
<dbReference type="PANTHER" id="PTHR47765:SF2">
    <property type="entry name" value="EXONUCLEASE MUT-7 HOMOLOG"/>
    <property type="match status" value="1"/>
</dbReference>
<accession>A0A0C3R8A1</accession>
<dbReference type="CDD" id="cd06141">
    <property type="entry name" value="WRN_exo"/>
    <property type="match status" value="1"/>
</dbReference>
<dbReference type="EMBL" id="JPIU01000025">
    <property type="protein sequence ID" value="KIO46605.1"/>
    <property type="molecule type" value="Genomic_DNA"/>
</dbReference>
<dbReference type="GO" id="GO:0008408">
    <property type="term" value="F:3'-5' exonuclease activity"/>
    <property type="evidence" value="ECO:0007669"/>
    <property type="project" value="InterPro"/>
</dbReference>
<evidence type="ECO:0000313" key="2">
    <source>
        <dbReference type="EMBL" id="KIO46605.1"/>
    </source>
</evidence>
<comment type="caution">
    <text evidence="2">The sequence shown here is derived from an EMBL/GenBank/DDBJ whole genome shotgun (WGS) entry which is preliminary data.</text>
</comment>
<keyword evidence="2" id="KW-0378">Hydrolase</keyword>
<dbReference type="Pfam" id="PF01612">
    <property type="entry name" value="DNA_pol_A_exo1"/>
    <property type="match status" value="1"/>
</dbReference>
<keyword evidence="2" id="KW-0269">Exonuclease</keyword>
<dbReference type="GO" id="GO:0006139">
    <property type="term" value="P:nucleobase-containing compound metabolic process"/>
    <property type="evidence" value="ECO:0007669"/>
    <property type="project" value="InterPro"/>
</dbReference>
<dbReference type="PANTHER" id="PTHR47765">
    <property type="entry name" value="3'-5' EXONUCLEASE DOMAIN-CONTAINING PROTEIN"/>
    <property type="match status" value="1"/>
</dbReference>
<keyword evidence="3" id="KW-1185">Reference proteome</keyword>
<dbReference type="InterPro" id="IPR036397">
    <property type="entry name" value="RNaseH_sf"/>
</dbReference>
<dbReference type="InterPro" id="IPR012337">
    <property type="entry name" value="RNaseH-like_sf"/>
</dbReference>
<evidence type="ECO:0000259" key="1">
    <source>
        <dbReference type="SMART" id="SM00474"/>
    </source>
</evidence>
<keyword evidence="2" id="KW-0540">Nuclease</keyword>
<gene>
    <name evidence="2" type="ORF">BA92_01665</name>
</gene>
<name>A0A0C3R8A1_9PORP</name>
<proteinExistence type="predicted"/>
<dbReference type="SMART" id="SM00474">
    <property type="entry name" value="35EXOc"/>
    <property type="match status" value="1"/>
</dbReference>
<dbReference type="SUPFAM" id="SSF53098">
    <property type="entry name" value="Ribonuclease H-like"/>
    <property type="match status" value="1"/>
</dbReference>
<dbReference type="InterPro" id="IPR002562">
    <property type="entry name" value="3'-5'_exonuclease_dom"/>
</dbReference>
<sequence length="200" mass="22823">MQEYKRKIEPDEVEEFPVFLYRGEIIVVDRPEQVAAAVADLRDNAVLGFDTETKPSFKKGVVHQVGLLQLASKERVYLFRLNKCGLPYSLRELLVNEDVLKVGVGIRDDIRALRKMADFLPASFVDLQLFVKAFGIEEMSFSKLMSIVFGVKISKRQRTSNWEAPVLTTAQIRYAATDAWGALRMYEALRSGEKQNILLY</sequence>
<dbReference type="Gene3D" id="3.30.420.10">
    <property type="entry name" value="Ribonuclease H-like superfamily/Ribonuclease H"/>
    <property type="match status" value="1"/>
</dbReference>